<protein>
    <recommendedName>
        <fullName evidence="5">Serine aminopeptidase S33 domain-containing protein</fullName>
    </recommendedName>
</protein>
<evidence type="ECO:0000313" key="3">
    <source>
        <dbReference type="EMBL" id="KAG5284701.1"/>
    </source>
</evidence>
<evidence type="ECO:0008006" key="5">
    <source>
        <dbReference type="Google" id="ProtNLM"/>
    </source>
</evidence>
<name>A0AAV6HFH5_9TELE</name>
<keyword evidence="4" id="KW-1185">Reference proteome</keyword>
<dbReference type="AlphaFoldDB" id="A0AAV6HFH5"/>
<comment type="caution">
    <text evidence="3">The sequence shown here is derived from an EMBL/GenBank/DDBJ whole genome shotgun (WGS) entry which is preliminary data.</text>
</comment>
<organism evidence="3 4">
    <name type="scientific">Alosa alosa</name>
    <name type="common">allis shad</name>
    <dbReference type="NCBI Taxonomy" id="278164"/>
    <lineage>
        <taxon>Eukaryota</taxon>
        <taxon>Metazoa</taxon>
        <taxon>Chordata</taxon>
        <taxon>Craniata</taxon>
        <taxon>Vertebrata</taxon>
        <taxon>Euteleostomi</taxon>
        <taxon>Actinopterygii</taxon>
        <taxon>Neopterygii</taxon>
        <taxon>Teleostei</taxon>
        <taxon>Clupei</taxon>
        <taxon>Clupeiformes</taxon>
        <taxon>Clupeoidei</taxon>
        <taxon>Clupeidae</taxon>
        <taxon>Alosa</taxon>
    </lineage>
</organism>
<dbReference type="EMBL" id="JADWDJ010000002">
    <property type="protein sequence ID" value="KAG5284701.1"/>
    <property type="molecule type" value="Genomic_DNA"/>
</dbReference>
<dbReference type="GO" id="GO:0047372">
    <property type="term" value="F:monoacylglycerol lipase activity"/>
    <property type="evidence" value="ECO:0007669"/>
    <property type="project" value="TreeGrafter"/>
</dbReference>
<dbReference type="SUPFAM" id="SSF53474">
    <property type="entry name" value="alpha/beta-Hydrolases"/>
    <property type="match status" value="1"/>
</dbReference>
<sequence length="534" mass="58107">MWDSLLCLLPSLLLLLVAALLRWSPASSLLERGSRRATWILWRGVCWVLELPIPTRGEWTDGRSDTADAGPSLVCKPTALAHHLLLHCRTLLRPSLAAWPRGDPHLQTLSSLLWPLDGSAGGKVCFTRDHLLLNDGGTVALDWAVGLRGEPLLGAKCEQQLGACRSPGCRSGSSSGSPPILLLIPNSLGTVTPHLQRLCSLGLCRGYYPVVFHRRGQGGCPLTTPRYQEFGDPRDLVQAVAYLRARHRSAMLLAVSEGSGSGLLLSYLGECGSSSYLTAAACISPVLHGRLWFETPVPSLYHWGALFYHKLQISRYASALSSLMDVGQLLRCRSLKDMEELMFCGTPKPTAVSAEGQSPADGAKGWEAYWERNEPLRDADEVAVPVLCLCSADDPLLPPASTLPTSLFHNSPYFLLALTACGGHCGFFAQAGTGGGGGGGGTGTVASWSHEAVLEYFRVASDFLKGEEKRRRSRLAQEQDVGGQVQGWRRRSSTVLARRSKPVLPVRRERHLTHQPAQTALAEDLFTWNRSYTR</sequence>
<comment type="similarity">
    <text evidence="1">Belongs to the AB hydrolase superfamily. AB hydrolase 4 family.</text>
</comment>
<dbReference type="PANTHER" id="PTHR10794:SF96">
    <property type="entry name" value="PROTEIN ABHD15-LIKE"/>
    <property type="match status" value="1"/>
</dbReference>
<dbReference type="GO" id="GO:0034338">
    <property type="term" value="F:short-chain carboxylesterase activity"/>
    <property type="evidence" value="ECO:0007669"/>
    <property type="project" value="TreeGrafter"/>
</dbReference>
<dbReference type="PANTHER" id="PTHR10794">
    <property type="entry name" value="ABHYDROLASE DOMAIN-CONTAINING PROTEIN"/>
    <property type="match status" value="1"/>
</dbReference>
<accession>A0AAV6HFH5</accession>
<dbReference type="Gene3D" id="3.40.50.1820">
    <property type="entry name" value="alpha/beta hydrolase"/>
    <property type="match status" value="1"/>
</dbReference>
<keyword evidence="2" id="KW-0732">Signal</keyword>
<feature type="chain" id="PRO_5043338727" description="Serine aminopeptidase S33 domain-containing protein" evidence="2">
    <location>
        <begin position="29"/>
        <end position="534"/>
    </location>
</feature>
<evidence type="ECO:0000313" key="4">
    <source>
        <dbReference type="Proteomes" id="UP000823561"/>
    </source>
</evidence>
<evidence type="ECO:0000256" key="1">
    <source>
        <dbReference type="ARBA" id="ARBA00010884"/>
    </source>
</evidence>
<dbReference type="InterPro" id="IPR029058">
    <property type="entry name" value="AB_hydrolase_fold"/>
</dbReference>
<feature type="signal peptide" evidence="2">
    <location>
        <begin position="1"/>
        <end position="28"/>
    </location>
</feature>
<proteinExistence type="inferred from homology"/>
<dbReference type="Proteomes" id="UP000823561">
    <property type="component" value="Chromosome 2"/>
</dbReference>
<evidence type="ECO:0000256" key="2">
    <source>
        <dbReference type="SAM" id="SignalP"/>
    </source>
</evidence>
<reference evidence="3" key="1">
    <citation type="submission" date="2020-10" db="EMBL/GenBank/DDBJ databases">
        <title>Chromosome-scale genome assembly of the Allis shad, Alosa alosa.</title>
        <authorList>
            <person name="Margot Z."/>
            <person name="Christophe K."/>
            <person name="Cabau C."/>
            <person name="Louis A."/>
            <person name="Berthelot C."/>
            <person name="Parey E."/>
            <person name="Roest Crollius H."/>
            <person name="Montfort J."/>
            <person name="Robinson-Rechavi M."/>
            <person name="Bucao C."/>
            <person name="Bouchez O."/>
            <person name="Gislard M."/>
            <person name="Lluch J."/>
            <person name="Milhes M."/>
            <person name="Lampietro C."/>
            <person name="Lopez Roques C."/>
            <person name="Donnadieu C."/>
            <person name="Braasch I."/>
            <person name="Desvignes T."/>
            <person name="Postlethwait J."/>
            <person name="Bobe J."/>
            <person name="Guiguen Y."/>
        </authorList>
    </citation>
    <scope>NUCLEOTIDE SEQUENCE</scope>
    <source>
        <strain evidence="3">M-15738</strain>
        <tissue evidence="3">Blood</tissue>
    </source>
</reference>
<dbReference type="InterPro" id="IPR050960">
    <property type="entry name" value="AB_hydrolase_4_sf"/>
</dbReference>
<gene>
    <name evidence="3" type="ORF">AALO_G00029550</name>
</gene>